<dbReference type="AlphaFoldDB" id="A0A7W7W7P2"/>
<dbReference type="RefSeq" id="WP_184753496.1">
    <property type="nucleotide sequence ID" value="NZ_BAABEK010000265.1"/>
</dbReference>
<dbReference type="EMBL" id="JACHJU010000001">
    <property type="protein sequence ID" value="MBB4937063.1"/>
    <property type="molecule type" value="Genomic_DNA"/>
</dbReference>
<comment type="caution">
    <text evidence="1">The sequence shown here is derived from an EMBL/GenBank/DDBJ whole genome shotgun (WGS) entry which is preliminary data.</text>
</comment>
<dbReference type="Proteomes" id="UP000534286">
    <property type="component" value="Unassembled WGS sequence"/>
</dbReference>
<sequence>MAQPHKGERAVTTFRTVPDLKTRMVDESKAAGSPDLTAYLVELLSALHPDPELHPEAAKAAKPVVKALLAAARDMRAEDLRAARNQLELPSLSKDHAAA</sequence>
<name>A0A7W7W7P2_9ACTN</name>
<organism evidence="1 2">
    <name type="scientific">Streptosporangium album</name>
    <dbReference type="NCBI Taxonomy" id="47479"/>
    <lineage>
        <taxon>Bacteria</taxon>
        <taxon>Bacillati</taxon>
        <taxon>Actinomycetota</taxon>
        <taxon>Actinomycetes</taxon>
        <taxon>Streptosporangiales</taxon>
        <taxon>Streptosporangiaceae</taxon>
        <taxon>Streptosporangium</taxon>
    </lineage>
</organism>
<accession>A0A7W7W7P2</accession>
<gene>
    <name evidence="1" type="ORF">FHR32_001368</name>
</gene>
<reference evidence="1 2" key="1">
    <citation type="submission" date="2020-08" db="EMBL/GenBank/DDBJ databases">
        <title>Sequencing the genomes of 1000 actinobacteria strains.</title>
        <authorList>
            <person name="Klenk H.-P."/>
        </authorList>
    </citation>
    <scope>NUCLEOTIDE SEQUENCE [LARGE SCALE GENOMIC DNA]</scope>
    <source>
        <strain evidence="1 2">DSM 43023</strain>
    </source>
</reference>
<evidence type="ECO:0000313" key="2">
    <source>
        <dbReference type="Proteomes" id="UP000534286"/>
    </source>
</evidence>
<keyword evidence="2" id="KW-1185">Reference proteome</keyword>
<proteinExistence type="predicted"/>
<evidence type="ECO:0000313" key="1">
    <source>
        <dbReference type="EMBL" id="MBB4937063.1"/>
    </source>
</evidence>
<protein>
    <submittedName>
        <fullName evidence="1">Uncharacterized protein</fullName>
    </submittedName>
</protein>